<dbReference type="AlphaFoldDB" id="A0A0M9G625"/>
<feature type="region of interest" description="Disordered" evidence="3">
    <location>
        <begin position="186"/>
        <end position="206"/>
    </location>
</feature>
<name>A0A0M9G625_LEPPY</name>
<evidence type="ECO:0000259" key="4">
    <source>
        <dbReference type="PROSITE" id="PS51366"/>
    </source>
</evidence>
<feature type="compositionally biased region" description="Basic and acidic residues" evidence="3">
    <location>
        <begin position="519"/>
        <end position="528"/>
    </location>
</feature>
<protein>
    <recommendedName>
        <fullName evidence="4">MI domain-containing protein</fullName>
    </recommendedName>
</protein>
<feature type="compositionally biased region" description="Basic and acidic residues" evidence="3">
    <location>
        <begin position="76"/>
        <end position="97"/>
    </location>
</feature>
<dbReference type="RefSeq" id="XP_015661572.1">
    <property type="nucleotide sequence ID" value="XM_015799970.1"/>
</dbReference>
<feature type="domain" description="MI" evidence="4">
    <location>
        <begin position="596"/>
        <end position="714"/>
    </location>
</feature>
<evidence type="ECO:0000313" key="5">
    <source>
        <dbReference type="EMBL" id="KPA83133.1"/>
    </source>
</evidence>
<dbReference type="InterPro" id="IPR003891">
    <property type="entry name" value="Initiation_fac_eIF4g_MI"/>
</dbReference>
<accession>A0A0M9G625</accession>
<dbReference type="Pfam" id="PF02847">
    <property type="entry name" value="MA3"/>
    <property type="match status" value="1"/>
</dbReference>
<dbReference type="VEuPathDB" id="TriTrypDB:LpyrH10_04_3810"/>
<feature type="compositionally biased region" description="Basic and acidic residues" evidence="3">
    <location>
        <begin position="1"/>
        <end position="12"/>
    </location>
</feature>
<dbReference type="PANTHER" id="PTHR18034">
    <property type="entry name" value="CELL CYCLE CONTROL PROTEIN CWF22-RELATED"/>
    <property type="match status" value="1"/>
</dbReference>
<comment type="caution">
    <text evidence="5">The sequence shown here is derived from an EMBL/GenBank/DDBJ whole genome shotgun (WGS) entry which is preliminary data.</text>
</comment>
<evidence type="ECO:0000256" key="2">
    <source>
        <dbReference type="ARBA" id="ARBA00023242"/>
    </source>
</evidence>
<dbReference type="Gene3D" id="1.25.40.180">
    <property type="match status" value="1"/>
</dbReference>
<organism evidence="5 6">
    <name type="scientific">Leptomonas pyrrhocoris</name>
    <name type="common">Firebug parasite</name>
    <dbReference type="NCBI Taxonomy" id="157538"/>
    <lineage>
        <taxon>Eukaryota</taxon>
        <taxon>Discoba</taxon>
        <taxon>Euglenozoa</taxon>
        <taxon>Kinetoplastea</taxon>
        <taxon>Metakinetoplastina</taxon>
        <taxon>Trypanosomatida</taxon>
        <taxon>Trypanosomatidae</taxon>
        <taxon>Leishmaniinae</taxon>
        <taxon>Leptomonas</taxon>
    </lineage>
</organism>
<dbReference type="GO" id="GO:0003723">
    <property type="term" value="F:RNA binding"/>
    <property type="evidence" value="ECO:0007669"/>
    <property type="project" value="InterPro"/>
</dbReference>
<dbReference type="PROSITE" id="PS51366">
    <property type="entry name" value="MI"/>
    <property type="match status" value="1"/>
</dbReference>
<dbReference type="InterPro" id="IPR003890">
    <property type="entry name" value="MIF4G-like_typ-3"/>
</dbReference>
<dbReference type="OMA" id="NASKRWL"/>
<dbReference type="RefSeq" id="XP_015661571.1">
    <property type="nucleotide sequence ID" value="XM_015799969.1"/>
</dbReference>
<dbReference type="EMBL" id="LGTL01000004">
    <property type="protein sequence ID" value="KPA83133.1"/>
    <property type="molecule type" value="Genomic_DNA"/>
</dbReference>
<dbReference type="GeneID" id="26903122"/>
<dbReference type="SMART" id="SM00544">
    <property type="entry name" value="MA3"/>
    <property type="match status" value="1"/>
</dbReference>
<gene>
    <name evidence="5" type="ORF">ABB37_02831</name>
</gene>
<evidence type="ECO:0000256" key="3">
    <source>
        <dbReference type="SAM" id="MobiDB-lite"/>
    </source>
</evidence>
<dbReference type="InterPro" id="IPR050781">
    <property type="entry name" value="CWC22_splicing_factor"/>
</dbReference>
<keyword evidence="2" id="KW-0539">Nucleus</keyword>
<dbReference type="PANTHER" id="PTHR18034:SF4">
    <property type="entry name" value="NUCLEOLAR MIF4G DOMAIN-CONTAINING PROTEIN 1"/>
    <property type="match status" value="1"/>
</dbReference>
<dbReference type="RefSeq" id="XP_015661570.1">
    <property type="nucleotide sequence ID" value="XM_015799968.1"/>
</dbReference>
<dbReference type="SMART" id="SM00543">
    <property type="entry name" value="MIF4G"/>
    <property type="match status" value="1"/>
</dbReference>
<comment type="subcellular location">
    <subcellularLocation>
        <location evidence="1">Nucleus</location>
        <location evidence="1">Nucleolus</location>
    </subcellularLocation>
</comment>
<feature type="region of interest" description="Disordered" evidence="3">
    <location>
        <begin position="1"/>
        <end position="143"/>
    </location>
</feature>
<feature type="compositionally biased region" description="Acidic residues" evidence="3">
    <location>
        <begin position="534"/>
        <end position="547"/>
    </location>
</feature>
<proteinExistence type="predicted"/>
<feature type="compositionally biased region" description="Basic and acidic residues" evidence="3">
    <location>
        <begin position="110"/>
        <end position="120"/>
    </location>
</feature>
<dbReference type="GO" id="GO:0042274">
    <property type="term" value="P:ribosomal small subunit biogenesis"/>
    <property type="evidence" value="ECO:0007669"/>
    <property type="project" value="TreeGrafter"/>
</dbReference>
<feature type="compositionally biased region" description="Low complexity" evidence="3">
    <location>
        <begin position="549"/>
        <end position="561"/>
    </location>
</feature>
<evidence type="ECO:0000256" key="1">
    <source>
        <dbReference type="ARBA" id="ARBA00004604"/>
    </source>
</evidence>
<dbReference type="OrthoDB" id="10260961at2759"/>
<dbReference type="Proteomes" id="UP000037923">
    <property type="component" value="Unassembled WGS sequence"/>
</dbReference>
<sequence>MEEYRSINREQFGRGGRFFKPSSPDGFSRAHDSSYTARYDNASGVSLDADVVVDRQRDRKERRRRERQQQKQSRIQMHEQLAEERRHARQQAQERRATAQAAAQRKRQRAERSAAKSERAAKKKTQKLEMPAEAGKAKTTRGAKVARIDGANAPADFKSKGLSKKGELENGKMSVAAVKAASASPRPLSSSSSLLVTAPAPPSDSTAVPLQVTEKVRRLVNKLTMTNVADLTHDLSAFMSTAGVSRAAVVKSLSQQIERLCRLETGPMNTTGTLPFAGLLRGMQLLHGNQVGAELVERVSFSLQSQLAAGEEAAACNMLMVLAQLYLLYGVDLVFVMSLLRMLLRQGTRVFLEERAGAAAASQAVCAAACGLALMRACGEKLLKESPSELEAALREARAASAQMRSLTGTARFSALVEVMGDIAAGRTRTSRRTATEDAAPIEAMLEDLCALLPGQAKASATQRRTMKRLVLSTNILTGLTWGQVTAPEKPPRWYVPGVMESAAAEDDNGGAKRSQRARKAESEHDVYHNNGADLDDDADMDGDEASSDGRSAASVSSSESDGSEEELDEYELKRERIARMRTEEKAISGQRLNTEHKREIFKCIANATDDLECFTMLMYRDPGYTRLHDVCSVLLQCVYQEKKYNPYYAQVLMRFCSAKPACVKTLQFAIWDRFKAIRIEDTDIVGYLNFSCCLADFMQDGVFHLGILRGLDLENTNKTIGLFTRVLLLRLIFQLPAGRLTQLFFGGDGRSAHDLQVDTSALRRLLEKFMALYFVDENASRRWLPHFYDVVAVGTAFDTTETRQHSSSANTADAAARLLSRNADRPTSTLSANAATPSSSRAAAAAMEANGAVSPEALLEQFMKRVQVAYKALRQGIS</sequence>
<feature type="region of interest" description="Disordered" evidence="3">
    <location>
        <begin position="502"/>
        <end position="572"/>
    </location>
</feature>
<dbReference type="GO" id="GO:0005730">
    <property type="term" value="C:nucleolus"/>
    <property type="evidence" value="ECO:0007669"/>
    <property type="project" value="UniProtKB-SubCell"/>
</dbReference>
<feature type="compositionally biased region" description="Low complexity" evidence="3">
    <location>
        <begin position="186"/>
        <end position="198"/>
    </location>
</feature>
<evidence type="ECO:0000313" key="6">
    <source>
        <dbReference type="Proteomes" id="UP000037923"/>
    </source>
</evidence>
<dbReference type="EMBL" id="LGTL01000004">
    <property type="protein sequence ID" value="KPA83132.1"/>
    <property type="molecule type" value="Genomic_DNA"/>
</dbReference>
<dbReference type="EMBL" id="LGTL01000004">
    <property type="protein sequence ID" value="KPA83131.1"/>
    <property type="molecule type" value="Genomic_DNA"/>
</dbReference>
<reference evidence="5 6" key="1">
    <citation type="submission" date="2015-07" db="EMBL/GenBank/DDBJ databases">
        <title>High-quality genome of monoxenous trypanosomatid Leptomonas pyrrhocoris.</title>
        <authorList>
            <person name="Flegontov P."/>
            <person name="Butenko A."/>
            <person name="Firsov S."/>
            <person name="Vlcek C."/>
            <person name="Logacheva M.D."/>
            <person name="Field M."/>
            <person name="Filatov D."/>
            <person name="Flegontova O."/>
            <person name="Gerasimov E."/>
            <person name="Jackson A.P."/>
            <person name="Kelly S."/>
            <person name="Opperdoes F."/>
            <person name="O'Reilly A."/>
            <person name="Votypka J."/>
            <person name="Yurchenko V."/>
            <person name="Lukes J."/>
        </authorList>
    </citation>
    <scope>NUCLEOTIDE SEQUENCE [LARGE SCALE GENOMIC DNA]</scope>
    <source>
        <strain evidence="5">H10</strain>
    </source>
</reference>
<keyword evidence="6" id="KW-1185">Reference proteome</keyword>